<proteinExistence type="predicted"/>
<sequence length="256" mass="29288">MSGKLPLIVAHRGASYIAPENTIPAFEIAFQEKADFIEGDFWLSKDNEIICIHDSNTRRVGNKSIDVKSSTLTELKNVNLGIRKREQFAGTKIPTLQEVLEIIPEQKGLHLEIKDNREKILIRLKEILKESNIPAENIRIISFHRNIIRAVKNHLPELKAYLIFGWYFSKGNYFKSLTQKLIMRKLNTVDCDGVVLFADSYIDEKFVQSLKDKNLDVCTYNVEEANIAIKLTNSKVDSLTTNSPLMIRKAIEKVIE</sequence>
<feature type="domain" description="GP-PDE" evidence="1">
    <location>
        <begin position="6"/>
        <end position="251"/>
    </location>
</feature>
<dbReference type="AlphaFoldDB" id="A0A832G6V6"/>
<gene>
    <name evidence="2" type="ORF">ENS56_07410</name>
</gene>
<protein>
    <submittedName>
        <fullName evidence="2">Glycerophosphodiester phosphodiesterase</fullName>
    </submittedName>
</protein>
<name>A0A832G6V6_9BACT</name>
<accession>A0A832G6V6</accession>
<dbReference type="PANTHER" id="PTHR46211:SF1">
    <property type="entry name" value="GLYCEROPHOSPHODIESTER PHOSPHODIESTERASE, CYTOPLASMIC"/>
    <property type="match status" value="1"/>
</dbReference>
<dbReference type="Pfam" id="PF03009">
    <property type="entry name" value="GDPD"/>
    <property type="match status" value="1"/>
</dbReference>
<dbReference type="InterPro" id="IPR017946">
    <property type="entry name" value="PLC-like_Pdiesterase_TIM-brl"/>
</dbReference>
<dbReference type="InterPro" id="IPR030395">
    <property type="entry name" value="GP_PDE_dom"/>
</dbReference>
<dbReference type="EMBL" id="DSVI01000008">
    <property type="protein sequence ID" value="HGT47845.1"/>
    <property type="molecule type" value="Genomic_DNA"/>
</dbReference>
<dbReference type="PROSITE" id="PS51704">
    <property type="entry name" value="GP_PDE"/>
    <property type="match status" value="1"/>
</dbReference>
<dbReference type="SUPFAM" id="SSF51695">
    <property type="entry name" value="PLC-like phosphodiesterases"/>
    <property type="match status" value="1"/>
</dbReference>
<comment type="caution">
    <text evidence="2">The sequence shown here is derived from an EMBL/GenBank/DDBJ whole genome shotgun (WGS) entry which is preliminary data.</text>
</comment>
<organism evidence="2">
    <name type="scientific">Ignavibacterium album</name>
    <dbReference type="NCBI Taxonomy" id="591197"/>
    <lineage>
        <taxon>Bacteria</taxon>
        <taxon>Pseudomonadati</taxon>
        <taxon>Ignavibacteriota</taxon>
        <taxon>Ignavibacteria</taxon>
        <taxon>Ignavibacteriales</taxon>
        <taxon>Ignavibacteriaceae</taxon>
        <taxon>Ignavibacterium</taxon>
    </lineage>
</organism>
<dbReference type="Gene3D" id="3.20.20.190">
    <property type="entry name" value="Phosphatidylinositol (PI) phosphodiesterase"/>
    <property type="match status" value="1"/>
</dbReference>
<dbReference type="GO" id="GO:0006629">
    <property type="term" value="P:lipid metabolic process"/>
    <property type="evidence" value="ECO:0007669"/>
    <property type="project" value="InterPro"/>
</dbReference>
<reference evidence="2" key="1">
    <citation type="journal article" date="2020" name="mSystems">
        <title>Genome- and Community-Level Interaction Insights into Carbon Utilization and Element Cycling Functions of Hydrothermarchaeota in Hydrothermal Sediment.</title>
        <authorList>
            <person name="Zhou Z."/>
            <person name="Liu Y."/>
            <person name="Xu W."/>
            <person name="Pan J."/>
            <person name="Luo Z.H."/>
            <person name="Li M."/>
        </authorList>
    </citation>
    <scope>NUCLEOTIDE SEQUENCE [LARGE SCALE GENOMIC DNA]</scope>
    <source>
        <strain evidence="2">SpSt-500</strain>
    </source>
</reference>
<evidence type="ECO:0000259" key="1">
    <source>
        <dbReference type="PROSITE" id="PS51704"/>
    </source>
</evidence>
<dbReference type="PANTHER" id="PTHR46211">
    <property type="entry name" value="GLYCEROPHOSPHORYL DIESTER PHOSPHODIESTERASE"/>
    <property type="match status" value="1"/>
</dbReference>
<dbReference type="GO" id="GO:0008081">
    <property type="term" value="F:phosphoric diester hydrolase activity"/>
    <property type="evidence" value="ECO:0007669"/>
    <property type="project" value="InterPro"/>
</dbReference>
<evidence type="ECO:0000313" key="2">
    <source>
        <dbReference type="EMBL" id="HGT47845.1"/>
    </source>
</evidence>